<evidence type="ECO:0000256" key="3">
    <source>
        <dbReference type="ARBA" id="ARBA00023004"/>
    </source>
</evidence>
<keyword evidence="8" id="KW-1185">Reference proteome</keyword>
<dbReference type="CDD" id="cd01335">
    <property type="entry name" value="Radical_SAM"/>
    <property type="match status" value="1"/>
</dbReference>
<evidence type="ECO:0000313" key="8">
    <source>
        <dbReference type="Proteomes" id="UP000482209"/>
    </source>
</evidence>
<feature type="domain" description="Radical SAM core" evidence="6">
    <location>
        <begin position="55"/>
        <end position="183"/>
    </location>
</feature>
<comment type="cofactor">
    <cofactor evidence="5">
        <name>[4Fe-4S] cluster</name>
        <dbReference type="ChEBI" id="CHEBI:49883"/>
    </cofactor>
    <text evidence="5">Binds 1 [4Fe-4S] cluster. The cluster is coordinated with 3 cysteines and an exchangeable S-adenosyl-L-methionine.</text>
</comment>
<keyword evidence="2 5" id="KW-0479">Metal-binding</keyword>
<dbReference type="SFLD" id="SFLDS00029">
    <property type="entry name" value="Radical_SAM"/>
    <property type="match status" value="1"/>
</dbReference>
<protein>
    <submittedName>
        <fullName evidence="7">Radical SAM protein</fullName>
    </submittedName>
</protein>
<dbReference type="GO" id="GO:0046872">
    <property type="term" value="F:metal ion binding"/>
    <property type="evidence" value="ECO:0007669"/>
    <property type="project" value="UniProtKB-KW"/>
</dbReference>
<keyword evidence="1 5" id="KW-0949">S-adenosyl-L-methionine</keyword>
<evidence type="ECO:0000256" key="4">
    <source>
        <dbReference type="ARBA" id="ARBA00023014"/>
    </source>
</evidence>
<dbReference type="RefSeq" id="WP_154519023.1">
    <property type="nucleotide sequence ID" value="NZ_VUMT01000008.1"/>
</dbReference>
<dbReference type="Pfam" id="PF04055">
    <property type="entry name" value="Radical_SAM"/>
    <property type="match status" value="1"/>
</dbReference>
<evidence type="ECO:0000256" key="5">
    <source>
        <dbReference type="PIRSR" id="PIRSR004869-50"/>
    </source>
</evidence>
<dbReference type="GO" id="GO:0051536">
    <property type="term" value="F:iron-sulfur cluster binding"/>
    <property type="evidence" value="ECO:0007669"/>
    <property type="project" value="UniProtKB-KW"/>
</dbReference>
<evidence type="ECO:0000256" key="2">
    <source>
        <dbReference type="ARBA" id="ARBA00022723"/>
    </source>
</evidence>
<feature type="binding site" evidence="5">
    <location>
        <position position="64"/>
    </location>
    <ligand>
        <name>[4Fe-4S] cluster</name>
        <dbReference type="ChEBI" id="CHEBI:49883"/>
        <note>4Fe-4S-S-AdoMet</note>
    </ligand>
</feature>
<dbReference type="InterPro" id="IPR040085">
    <property type="entry name" value="MJ0674-like"/>
</dbReference>
<keyword evidence="3 5" id="KW-0408">Iron</keyword>
<dbReference type="Gene3D" id="3.20.20.70">
    <property type="entry name" value="Aldolase class I"/>
    <property type="match status" value="1"/>
</dbReference>
<dbReference type="SUPFAM" id="SSF102114">
    <property type="entry name" value="Radical SAM enzymes"/>
    <property type="match status" value="1"/>
</dbReference>
<dbReference type="Proteomes" id="UP000482209">
    <property type="component" value="Unassembled WGS sequence"/>
</dbReference>
<dbReference type="PANTHER" id="PTHR43075:SF1">
    <property type="entry name" value="FORMATE LYASE ACTIVATING ENZYME, PUTATIVE (AFU_ORTHOLOGUE AFUA_2G15630)-RELATED"/>
    <property type="match status" value="1"/>
</dbReference>
<sequence>MNYNQCNICPRECKVNRLDGKTGFCKETAQLVVARAALHMWEEPCISGENGSGTVFFSGCNMGCVFCQNKNIATGHAGKVISIHRLEEIFFELKKKGANNINLVTPTHYMPSIVKAIDQAKEHGFDLPFVYNTGGYEKAEAIRNLEGKIDIYLPDFKYYSERISTKYSKAPDYFIQANQALREMVRQQGRAVFDSNGIMKQGVIVRHLLLPGCLDDSKYIIKYLYENYGDSIYISIMNQFTPLSGLTSHPEINRTVTKEEYDELVDFAIEIGVENGFIQEGETQLESFIPEFNGEGV</sequence>
<dbReference type="InterPro" id="IPR007197">
    <property type="entry name" value="rSAM"/>
</dbReference>
<dbReference type="InterPro" id="IPR016431">
    <property type="entry name" value="Pyrv-formate_lyase-activ_prd"/>
</dbReference>
<dbReference type="EMBL" id="VUMT01000008">
    <property type="protein sequence ID" value="MSS63625.1"/>
    <property type="molecule type" value="Genomic_DNA"/>
</dbReference>
<gene>
    <name evidence="7" type="ORF">FYJ58_07010</name>
</gene>
<dbReference type="GO" id="GO:0003824">
    <property type="term" value="F:catalytic activity"/>
    <property type="evidence" value="ECO:0007669"/>
    <property type="project" value="InterPro"/>
</dbReference>
<proteinExistence type="predicted"/>
<dbReference type="PANTHER" id="PTHR43075">
    <property type="entry name" value="FORMATE LYASE ACTIVATING ENZYME, PUTATIVE (AFU_ORTHOLOGUE AFUA_2G15630)-RELATED"/>
    <property type="match status" value="1"/>
</dbReference>
<feature type="binding site" evidence="5">
    <location>
        <position position="60"/>
    </location>
    <ligand>
        <name>[4Fe-4S] cluster</name>
        <dbReference type="ChEBI" id="CHEBI:49883"/>
        <note>4Fe-4S-S-AdoMet</note>
    </ligand>
</feature>
<dbReference type="InterPro" id="IPR013785">
    <property type="entry name" value="Aldolase_TIM"/>
</dbReference>
<organism evidence="7 8">
    <name type="scientific">Velocimicrobium porci</name>
    <dbReference type="NCBI Taxonomy" id="2606634"/>
    <lineage>
        <taxon>Bacteria</taxon>
        <taxon>Bacillati</taxon>
        <taxon>Bacillota</taxon>
        <taxon>Clostridia</taxon>
        <taxon>Lachnospirales</taxon>
        <taxon>Lachnospiraceae</taxon>
        <taxon>Velocimicrobium</taxon>
    </lineage>
</organism>
<evidence type="ECO:0000256" key="1">
    <source>
        <dbReference type="ARBA" id="ARBA00022691"/>
    </source>
</evidence>
<accession>A0A6L5XXX2</accession>
<comment type="caution">
    <text evidence="7">The sequence shown here is derived from an EMBL/GenBank/DDBJ whole genome shotgun (WGS) entry which is preliminary data.</text>
</comment>
<dbReference type="PIRSF" id="PIRSF004869">
    <property type="entry name" value="PflX_prd"/>
    <property type="match status" value="1"/>
</dbReference>
<evidence type="ECO:0000259" key="6">
    <source>
        <dbReference type="Pfam" id="PF04055"/>
    </source>
</evidence>
<feature type="binding site" evidence="5">
    <location>
        <position position="67"/>
    </location>
    <ligand>
        <name>[4Fe-4S] cluster</name>
        <dbReference type="ChEBI" id="CHEBI:49883"/>
        <note>4Fe-4S-S-AdoMet</note>
    </ligand>
</feature>
<name>A0A6L5XXX2_9FIRM</name>
<dbReference type="InterPro" id="IPR058240">
    <property type="entry name" value="rSAM_sf"/>
</dbReference>
<keyword evidence="4 5" id="KW-0411">Iron-sulfur</keyword>
<evidence type="ECO:0000313" key="7">
    <source>
        <dbReference type="EMBL" id="MSS63625.1"/>
    </source>
</evidence>
<dbReference type="AlphaFoldDB" id="A0A6L5XXX2"/>
<dbReference type="SFLD" id="SFLDG01099">
    <property type="entry name" value="Uncharacterised_Radical_SAM_Su"/>
    <property type="match status" value="1"/>
</dbReference>
<reference evidence="7 8" key="1">
    <citation type="submission" date="2019-08" db="EMBL/GenBank/DDBJ databases">
        <title>In-depth cultivation of the pig gut microbiome towards novel bacterial diversity and tailored functional studies.</title>
        <authorList>
            <person name="Wylensek D."/>
            <person name="Hitch T.C.A."/>
            <person name="Clavel T."/>
        </authorList>
    </citation>
    <scope>NUCLEOTIDE SEQUENCE [LARGE SCALE GENOMIC DNA]</scope>
    <source>
        <strain evidence="7 8">WCA-693-APC-MOT-I</strain>
    </source>
</reference>